<proteinExistence type="predicted"/>
<feature type="domain" description="Tyr recombinase" evidence="2">
    <location>
        <begin position="342"/>
        <end position="381"/>
    </location>
</feature>
<keyword evidence="4" id="KW-1185">Reference proteome</keyword>
<dbReference type="Gene3D" id="1.10.443.10">
    <property type="entry name" value="Intergrase catalytic core"/>
    <property type="match status" value="1"/>
</dbReference>
<protein>
    <submittedName>
        <fullName evidence="3">Integrase family protein</fullName>
    </submittedName>
</protein>
<dbReference type="NCBIfam" id="NF041502">
    <property type="entry name" value="integrase_1"/>
    <property type="match status" value="1"/>
</dbReference>
<organism evidence="3 4">
    <name type="scientific">Gallionella capsiferriformans (strain ES-2)</name>
    <name type="common">Gallionella ferruginea capsiferriformans (strain ES-2)</name>
    <dbReference type="NCBI Taxonomy" id="395494"/>
    <lineage>
        <taxon>Bacteria</taxon>
        <taxon>Pseudomonadati</taxon>
        <taxon>Pseudomonadota</taxon>
        <taxon>Betaproteobacteria</taxon>
        <taxon>Nitrosomonadales</taxon>
        <taxon>Gallionellaceae</taxon>
        <taxon>Gallionella</taxon>
    </lineage>
</organism>
<dbReference type="STRING" id="395494.Galf_2421"/>
<dbReference type="InterPro" id="IPR011010">
    <property type="entry name" value="DNA_brk_join_enz"/>
</dbReference>
<evidence type="ECO:0000313" key="3">
    <source>
        <dbReference type="EMBL" id="ADL56421.1"/>
    </source>
</evidence>
<name>D9SK09_GALCS</name>
<dbReference type="HOGENOM" id="CLU_037605_1_0_4"/>
<dbReference type="InterPro" id="IPR002104">
    <property type="entry name" value="Integrase_catalytic"/>
</dbReference>
<evidence type="ECO:0000256" key="1">
    <source>
        <dbReference type="ARBA" id="ARBA00023172"/>
    </source>
</evidence>
<dbReference type="InterPro" id="IPR048120">
    <property type="entry name" value="Integrase-like"/>
</dbReference>
<dbReference type="Pfam" id="PF00589">
    <property type="entry name" value="Phage_integrase"/>
    <property type="match status" value="1"/>
</dbReference>
<evidence type="ECO:0000313" key="4">
    <source>
        <dbReference type="Proteomes" id="UP000001235"/>
    </source>
</evidence>
<gene>
    <name evidence="3" type="ordered locus">Galf_2421</name>
</gene>
<sequence length="520" mass="58962" precursor="true">MTKTKLHAASSSALLLQTSSAGYEFDENSNIWMLDGSISIKLSFLSELEVEERTSEGFRKSLSRFAQELSSGYCDSIINRAKKFFRVTGSKDFSAEALSSFRSKLDDEHLWELGALRSFLESWYEWQFSGITRKEIEYLDGLRIKGCVKGYAVLTNCPYSGAYTSLEHQSLLYGLANAYEEKRLSQHDYSFLLAVSMTGRRPVQIRYLRFGDLGFTDNKESCSYYLDIPRVKQQGGKTFRKEFKRVMICKDFFDALNDQRNDVISWVNRTLGDIDEGLKSSLPLFPTYNRLALCSSSDISSYHDKDFLHVTSRSINNIMFKLNSTVIAHSERTGDRLIIGCTRLRRTFATNLAEEGFGPMVIAEALDHSDTQQVGVYARSENEIAKVVDEVMAPVLAPLAMAFAGTLVESERDAVRGNDPHSRVKLNTDISVGNCGNNKFCADGWKSCYLCKRFQPWLYGPHQQALDELHKERRDQEDAGVSKKVISASDRVLLAITQVIQMCATRKAEFKTFEGEYRHE</sequence>
<reference evidence="3 4" key="1">
    <citation type="submission" date="2010-08" db="EMBL/GenBank/DDBJ databases">
        <title>Complete sequence of Gallionella capsiferriformans ES-2.</title>
        <authorList>
            <consortium name="US DOE Joint Genome Institute"/>
            <person name="Lucas S."/>
            <person name="Copeland A."/>
            <person name="Lapidus A."/>
            <person name="Cheng J.-F."/>
            <person name="Bruce D."/>
            <person name="Goodwin L."/>
            <person name="Pitluck S."/>
            <person name="Chertkov O."/>
            <person name="Davenport K.W."/>
            <person name="Detter J.C."/>
            <person name="Han C."/>
            <person name="Tapia R."/>
            <person name="Land M."/>
            <person name="Hauser L."/>
            <person name="Chang Y.-J."/>
            <person name="Jeffries C."/>
            <person name="Kyrpides N."/>
            <person name="Ivanova N."/>
            <person name="Mikhailova N."/>
            <person name="Shelobolina E.S."/>
            <person name="Picardal F."/>
            <person name="Roden E."/>
            <person name="Emerson D."/>
            <person name="Woyke T."/>
        </authorList>
    </citation>
    <scope>NUCLEOTIDE SEQUENCE [LARGE SCALE GENOMIC DNA]</scope>
    <source>
        <strain evidence="3 4">ES-2</strain>
    </source>
</reference>
<dbReference type="eggNOG" id="COG0582">
    <property type="taxonomic scope" value="Bacteria"/>
</dbReference>
<dbReference type="GO" id="GO:0015074">
    <property type="term" value="P:DNA integration"/>
    <property type="evidence" value="ECO:0007669"/>
    <property type="project" value="InterPro"/>
</dbReference>
<dbReference type="EMBL" id="CP002159">
    <property type="protein sequence ID" value="ADL56421.1"/>
    <property type="molecule type" value="Genomic_DNA"/>
</dbReference>
<dbReference type="OrthoDB" id="8368662at2"/>
<dbReference type="RefSeq" id="WP_013294341.1">
    <property type="nucleotide sequence ID" value="NC_014394.1"/>
</dbReference>
<dbReference type="AlphaFoldDB" id="D9SK09"/>
<dbReference type="InterPro" id="IPR013762">
    <property type="entry name" value="Integrase-like_cat_sf"/>
</dbReference>
<keyword evidence="1" id="KW-0233">DNA recombination</keyword>
<dbReference type="SUPFAM" id="SSF56349">
    <property type="entry name" value="DNA breaking-rejoining enzymes"/>
    <property type="match status" value="1"/>
</dbReference>
<accession>D9SK09</accession>
<dbReference type="KEGG" id="gca:Galf_2421"/>
<dbReference type="GO" id="GO:0003677">
    <property type="term" value="F:DNA binding"/>
    <property type="evidence" value="ECO:0007669"/>
    <property type="project" value="InterPro"/>
</dbReference>
<evidence type="ECO:0000259" key="2">
    <source>
        <dbReference type="Pfam" id="PF00589"/>
    </source>
</evidence>
<dbReference type="GO" id="GO:0006310">
    <property type="term" value="P:DNA recombination"/>
    <property type="evidence" value="ECO:0007669"/>
    <property type="project" value="UniProtKB-KW"/>
</dbReference>
<dbReference type="Proteomes" id="UP000001235">
    <property type="component" value="Chromosome"/>
</dbReference>